<protein>
    <submittedName>
        <fullName evidence="1">Uncharacterized protein</fullName>
    </submittedName>
</protein>
<dbReference type="Proteomes" id="UP000034445">
    <property type="component" value="Unassembled WGS sequence"/>
</dbReference>
<dbReference type="EMBL" id="LCRF01000047">
    <property type="protein sequence ID" value="KKW30205.1"/>
    <property type="molecule type" value="Genomic_DNA"/>
</dbReference>
<sequence>MLAATYSCLATTIGADGLNCRVRNENGCNTVAKPPTQKAQSLLFVERRAIRLRSCELRRDKHKPHPPSSLQTSAWQSKTKIRKQKLSSFVLRQAQDYGWTQRDSHNSFREFCRGISTSRLNALLHFHLTPINVVISHDPITIPHLGAGFPLRCFQRLSNPDIATGRCTWRYSPQTRGQFVSVLSY</sequence>
<evidence type="ECO:0000313" key="1">
    <source>
        <dbReference type="EMBL" id="KKW30205.1"/>
    </source>
</evidence>
<accession>A0A0G1XH34</accession>
<proteinExistence type="predicted"/>
<name>A0A0G1XH34_9BACT</name>
<evidence type="ECO:0000313" key="2">
    <source>
        <dbReference type="Proteomes" id="UP000034445"/>
    </source>
</evidence>
<reference evidence="1 2" key="1">
    <citation type="journal article" date="2015" name="Nature">
        <title>rRNA introns, odd ribosomes, and small enigmatic genomes across a large radiation of phyla.</title>
        <authorList>
            <person name="Brown C.T."/>
            <person name="Hug L.A."/>
            <person name="Thomas B.C."/>
            <person name="Sharon I."/>
            <person name="Castelle C.J."/>
            <person name="Singh A."/>
            <person name="Wilkins M.J."/>
            <person name="Williams K.H."/>
            <person name="Banfield J.F."/>
        </authorList>
    </citation>
    <scope>NUCLEOTIDE SEQUENCE [LARGE SCALE GENOMIC DNA]</scope>
</reference>
<comment type="caution">
    <text evidence="1">The sequence shown here is derived from an EMBL/GenBank/DDBJ whole genome shotgun (WGS) entry which is preliminary data.</text>
</comment>
<organism evidence="1 2">
    <name type="scientific">Candidatus Kaiserbacteria bacterium GW2011_GWC2_52_8b</name>
    <dbReference type="NCBI Taxonomy" id="1618676"/>
    <lineage>
        <taxon>Bacteria</taxon>
        <taxon>Candidatus Kaiseribacteriota</taxon>
    </lineage>
</organism>
<gene>
    <name evidence="1" type="ORF">UY74_C0047G0001</name>
</gene>
<dbReference type="AlphaFoldDB" id="A0A0G1XH34"/>